<dbReference type="EMBL" id="JAPQKH010000007">
    <property type="protein sequence ID" value="KAJ5087327.1"/>
    <property type="molecule type" value="Genomic_DNA"/>
</dbReference>
<feature type="domain" description="Amidohydrolase-related" evidence="1">
    <location>
        <begin position="70"/>
        <end position="162"/>
    </location>
</feature>
<dbReference type="PANTHER" id="PTHR43135">
    <property type="entry name" value="ALPHA-D-RIBOSE 1-METHYLPHOSPHONATE 5-TRIPHOSPHATE DIPHOSPHATASE"/>
    <property type="match status" value="1"/>
</dbReference>
<dbReference type="InterPro" id="IPR006680">
    <property type="entry name" value="Amidohydro-rel"/>
</dbReference>
<sequence length="197" mass="21191">MTSKDSKPWLPKTEAPEIIFYNANVVDVEAGKTTPNAVVHIKNGRILNVLSDSSAIYPTQPNTVDLKGQYICPGLIDCHVHLTATPGSSSLRDIFSASPNSIAYRTAYVAREMLLRGFTTVRDTGGADFALREAIEEGLVMGPRLFIAGKALSQTGGHGDPRARYQGTEDKCCGGTPRALHGYAMGSPSVLRPRVMN</sequence>
<keyword evidence="3" id="KW-1185">Reference proteome</keyword>
<evidence type="ECO:0000313" key="2">
    <source>
        <dbReference type="EMBL" id="KAJ5087327.1"/>
    </source>
</evidence>
<gene>
    <name evidence="2" type="ORF">N7456_010943</name>
</gene>
<comment type="caution">
    <text evidence="2">The sequence shown here is derived from an EMBL/GenBank/DDBJ whole genome shotgun (WGS) entry which is preliminary data.</text>
</comment>
<evidence type="ECO:0000259" key="1">
    <source>
        <dbReference type="Pfam" id="PF01979"/>
    </source>
</evidence>
<organism evidence="2 3">
    <name type="scientific">Penicillium angulare</name>
    <dbReference type="NCBI Taxonomy" id="116970"/>
    <lineage>
        <taxon>Eukaryota</taxon>
        <taxon>Fungi</taxon>
        <taxon>Dikarya</taxon>
        <taxon>Ascomycota</taxon>
        <taxon>Pezizomycotina</taxon>
        <taxon>Eurotiomycetes</taxon>
        <taxon>Eurotiomycetidae</taxon>
        <taxon>Eurotiales</taxon>
        <taxon>Aspergillaceae</taxon>
        <taxon>Penicillium</taxon>
    </lineage>
</organism>
<reference evidence="2" key="1">
    <citation type="submission" date="2022-11" db="EMBL/GenBank/DDBJ databases">
        <authorList>
            <person name="Petersen C."/>
        </authorList>
    </citation>
    <scope>NUCLEOTIDE SEQUENCE</scope>
    <source>
        <strain evidence="2">IBT 30069</strain>
    </source>
</reference>
<dbReference type="InterPro" id="IPR051781">
    <property type="entry name" value="Metallo-dep_Hydrolase"/>
</dbReference>
<evidence type="ECO:0000313" key="3">
    <source>
        <dbReference type="Proteomes" id="UP001149165"/>
    </source>
</evidence>
<dbReference type="Gene3D" id="2.30.40.10">
    <property type="entry name" value="Urease, subunit C, domain 1"/>
    <property type="match status" value="1"/>
</dbReference>
<dbReference type="InterPro" id="IPR032466">
    <property type="entry name" value="Metal_Hydrolase"/>
</dbReference>
<dbReference type="GO" id="GO:0016810">
    <property type="term" value="F:hydrolase activity, acting on carbon-nitrogen (but not peptide) bonds"/>
    <property type="evidence" value="ECO:0007669"/>
    <property type="project" value="InterPro"/>
</dbReference>
<dbReference type="SUPFAM" id="SSF51556">
    <property type="entry name" value="Metallo-dependent hydrolases"/>
    <property type="match status" value="1"/>
</dbReference>
<dbReference type="Gene3D" id="3.20.20.140">
    <property type="entry name" value="Metal-dependent hydrolases"/>
    <property type="match status" value="1"/>
</dbReference>
<dbReference type="PANTHER" id="PTHR43135:SF3">
    <property type="entry name" value="ALPHA-D-RIBOSE 1-METHYLPHOSPHONATE 5-TRIPHOSPHATE DIPHOSPHATASE"/>
    <property type="match status" value="1"/>
</dbReference>
<dbReference type="OrthoDB" id="194468at2759"/>
<dbReference type="InterPro" id="IPR011059">
    <property type="entry name" value="Metal-dep_hydrolase_composite"/>
</dbReference>
<name>A0A9W9ESQ7_9EURO</name>
<accession>A0A9W9ESQ7</accession>
<dbReference type="Pfam" id="PF01979">
    <property type="entry name" value="Amidohydro_1"/>
    <property type="match status" value="1"/>
</dbReference>
<reference evidence="2" key="2">
    <citation type="journal article" date="2023" name="IMA Fungus">
        <title>Comparative genomic study of the Penicillium genus elucidates a diverse pangenome and 15 lateral gene transfer events.</title>
        <authorList>
            <person name="Petersen C."/>
            <person name="Sorensen T."/>
            <person name="Nielsen M.R."/>
            <person name="Sondergaard T.E."/>
            <person name="Sorensen J.L."/>
            <person name="Fitzpatrick D.A."/>
            <person name="Frisvad J.C."/>
            <person name="Nielsen K.L."/>
        </authorList>
    </citation>
    <scope>NUCLEOTIDE SEQUENCE</scope>
    <source>
        <strain evidence="2">IBT 30069</strain>
    </source>
</reference>
<dbReference type="AlphaFoldDB" id="A0A9W9ESQ7"/>
<dbReference type="Proteomes" id="UP001149165">
    <property type="component" value="Unassembled WGS sequence"/>
</dbReference>
<proteinExistence type="predicted"/>
<dbReference type="SUPFAM" id="SSF51338">
    <property type="entry name" value="Composite domain of metallo-dependent hydrolases"/>
    <property type="match status" value="1"/>
</dbReference>
<protein>
    <submittedName>
        <fullName evidence="2">Amidohydrolase</fullName>
    </submittedName>
</protein>